<dbReference type="PROSITE" id="PS01358">
    <property type="entry name" value="ZF_RANBP2_1"/>
    <property type="match status" value="2"/>
</dbReference>
<gene>
    <name evidence="7" type="ORF">CSSPJE1EN1_LOCUS17088</name>
</gene>
<keyword evidence="1" id="KW-0479">Metal-binding</keyword>
<evidence type="ECO:0000256" key="3">
    <source>
        <dbReference type="ARBA" id="ARBA00022833"/>
    </source>
</evidence>
<feature type="domain" description="RanBP2-type" evidence="6">
    <location>
        <begin position="49"/>
        <end position="80"/>
    </location>
</feature>
<evidence type="ECO:0000256" key="1">
    <source>
        <dbReference type="ARBA" id="ARBA00022723"/>
    </source>
</evidence>
<evidence type="ECO:0000259" key="6">
    <source>
        <dbReference type="PROSITE" id="PS50199"/>
    </source>
</evidence>
<feature type="region of interest" description="Disordered" evidence="5">
    <location>
        <begin position="134"/>
        <end position="157"/>
    </location>
</feature>
<reference evidence="7" key="1">
    <citation type="submission" date="2024-02" db="EMBL/GenBank/DDBJ databases">
        <authorList>
            <consortium name="ELIXIR-Norway"/>
            <consortium name="Elixir Norway"/>
        </authorList>
    </citation>
    <scope>NUCLEOTIDE SEQUENCE</scope>
</reference>
<name>A0ABP0WXN0_9BRYO</name>
<dbReference type="PANTHER" id="PTHR12999">
    <property type="entry name" value="ZINC FINGER RAN-BINDING DOMAIN-CONTAINING PROTEIN 2 ZRANB2-RELATED"/>
    <property type="match status" value="1"/>
</dbReference>
<dbReference type="PROSITE" id="PS50199">
    <property type="entry name" value="ZF_RANBP2_2"/>
    <property type="match status" value="2"/>
</dbReference>
<evidence type="ECO:0000313" key="8">
    <source>
        <dbReference type="Proteomes" id="UP001497444"/>
    </source>
</evidence>
<dbReference type="SMART" id="SM00547">
    <property type="entry name" value="ZnF_RBZ"/>
    <property type="match status" value="2"/>
</dbReference>
<dbReference type="SUPFAM" id="SSF90209">
    <property type="entry name" value="Ran binding protein zinc finger-like"/>
    <property type="match status" value="2"/>
</dbReference>
<accession>A0ABP0WXN0</accession>
<sequence>MYGGDNSSGGHYTNRLHKHPRLSRMQGLPEKINGQAAILQRGKQPRPLEDGNWVCDDPSCSNVNYPRRTECNKCGKHRGPLGDAVVKAYIETIKIARELNPAPPGLFNAHLISGAADCGSTLVRGMLPHLSSTDVPAQQGGISISSGGGGGGGSSHISSVGEIEPWMNTDFEGPLFPSFASHYVTGDGGMSGRRSTLSAATEGKRLAEQLVASFAASTDPVADAGECLASAALWLQTMKSRMQTGDSVGLATSSISGLGSGSSGRGSLGSLRTPLNGVNMLSQPHVGVATNVGMTSGSGGLGSLAINSGPGISRSNLLGSSVGGHGNTPGAMGSLLGSHGKMGCPGVCFEDFKDRPSDFLREFGDPAAVTATAMGGGQRPEPGVNGNWECEDCKNVNFPRRINCFQCHKRRGLKGDDIVRNYVRSLIEDPGSIHN</sequence>
<evidence type="ECO:0000256" key="4">
    <source>
        <dbReference type="PROSITE-ProRule" id="PRU00322"/>
    </source>
</evidence>
<dbReference type="Gene3D" id="4.10.1060.10">
    <property type="entry name" value="Zinc finger, RanBP2-type"/>
    <property type="match status" value="2"/>
</dbReference>
<evidence type="ECO:0000313" key="7">
    <source>
        <dbReference type="EMBL" id="CAK9271610.1"/>
    </source>
</evidence>
<keyword evidence="8" id="KW-1185">Reference proteome</keyword>
<dbReference type="PANTHER" id="PTHR12999:SF7">
    <property type="entry name" value="TRANSCRIPTION INITIATION FACTOR TFIID SUBUNIT 15B"/>
    <property type="match status" value="1"/>
</dbReference>
<protein>
    <recommendedName>
        <fullName evidence="6">RanBP2-type domain-containing protein</fullName>
    </recommendedName>
</protein>
<dbReference type="Pfam" id="PF00641">
    <property type="entry name" value="Zn_ribbon_RanBP"/>
    <property type="match status" value="2"/>
</dbReference>
<organism evidence="7 8">
    <name type="scientific">Sphagnum jensenii</name>
    <dbReference type="NCBI Taxonomy" id="128206"/>
    <lineage>
        <taxon>Eukaryota</taxon>
        <taxon>Viridiplantae</taxon>
        <taxon>Streptophyta</taxon>
        <taxon>Embryophyta</taxon>
        <taxon>Bryophyta</taxon>
        <taxon>Sphagnophytina</taxon>
        <taxon>Sphagnopsida</taxon>
        <taxon>Sphagnales</taxon>
        <taxon>Sphagnaceae</taxon>
        <taxon>Sphagnum</taxon>
    </lineage>
</organism>
<dbReference type="EMBL" id="OZ020099">
    <property type="protein sequence ID" value="CAK9271610.1"/>
    <property type="molecule type" value="Genomic_DNA"/>
</dbReference>
<dbReference type="InterPro" id="IPR036443">
    <property type="entry name" value="Znf_RanBP2_sf"/>
</dbReference>
<proteinExistence type="predicted"/>
<evidence type="ECO:0000256" key="5">
    <source>
        <dbReference type="SAM" id="MobiDB-lite"/>
    </source>
</evidence>
<dbReference type="Proteomes" id="UP001497444">
    <property type="component" value="Chromosome 4"/>
</dbReference>
<keyword evidence="2 4" id="KW-0863">Zinc-finger</keyword>
<feature type="region of interest" description="Disordered" evidence="5">
    <location>
        <begin position="1"/>
        <end position="26"/>
    </location>
</feature>
<dbReference type="InterPro" id="IPR001876">
    <property type="entry name" value="Znf_RanBP2"/>
</dbReference>
<keyword evidence="3" id="KW-0862">Zinc</keyword>
<evidence type="ECO:0000256" key="2">
    <source>
        <dbReference type="ARBA" id="ARBA00022771"/>
    </source>
</evidence>
<feature type="domain" description="RanBP2-type" evidence="6">
    <location>
        <begin position="384"/>
        <end position="413"/>
    </location>
</feature>